<feature type="transmembrane region" description="Helical" evidence="1">
    <location>
        <begin position="259"/>
        <end position="283"/>
    </location>
</feature>
<proteinExistence type="predicted"/>
<feature type="transmembrane region" description="Helical" evidence="1">
    <location>
        <begin position="341"/>
        <end position="359"/>
    </location>
</feature>
<feature type="transmembrane region" description="Helical" evidence="1">
    <location>
        <begin position="45"/>
        <end position="62"/>
    </location>
</feature>
<keyword evidence="3" id="KW-1185">Reference proteome</keyword>
<feature type="transmembrane region" description="Helical" evidence="1">
    <location>
        <begin position="83"/>
        <end position="102"/>
    </location>
</feature>
<sequence>MSGFNFEKLEFIKSIGRRADAIFPLCGFLLGCFVIYMSLSYRIHQQDIGGTILFASLTYILLKEKLLKGNEIFQLQVPKWSAYVNNIFFFFVFSFSLWILYTNLYIRPLSYFILTAFACVSITFDILHSNEKLSGFVLFKILIIGLLLYGGIYYEFSDIYGTDTHFHNGETSIYIERGHIVLDAPQGYFNSYYYFPIFHILTSVTSILTGLNVYDSIFSSITFPYTFSVVFIFLIGKKLVNSKVGLLAALILVFGDYRILFGAAPIPTSFGSVFFMEILYLFLVNASKPIYNKFIVIFLLVVLVLTHTIAAFIMFVTIISLYFWKKIKSYLEGFNSTDSKIFLNTIVMFGAMLIGYWLYAISVPERSSATFLDYILSSLYHALTYDAEFATSVTEKVSPYVATSYSEYFLDHLGYLFFLGTGIIGTYVWLMDENVYKSSLSLTIVVLFALLYGFSLMGMRTIMPSRWFIFVYGILALVSASGIFRMANLIENKLNIVTILTIIFLMSFFMVTSTISNGDNPLYNEKSSQRLGHKASEINGIETIGRIYNGTINPIDLNMVSLGYSFIEDRGKLYVLNKEAFRIPVVSKKINPGIINSVILDDSFKARFESNGSKIYNNGEIWGYLFNSNN</sequence>
<feature type="transmembrane region" description="Helical" evidence="1">
    <location>
        <begin position="21"/>
        <end position="39"/>
    </location>
</feature>
<accession>A0A0E3P917</accession>
<dbReference type="GeneID" id="24862732"/>
<evidence type="ECO:0008006" key="4">
    <source>
        <dbReference type="Google" id="ProtNLM"/>
    </source>
</evidence>
<feature type="transmembrane region" description="Helical" evidence="1">
    <location>
        <begin position="496"/>
        <end position="516"/>
    </location>
</feature>
<dbReference type="HOGENOM" id="CLU_026486_0_0_2"/>
<evidence type="ECO:0000313" key="2">
    <source>
        <dbReference type="EMBL" id="AKB30499.1"/>
    </source>
</evidence>
<dbReference type="PATRIC" id="fig|1434120.4.peg.4898"/>
<dbReference type="KEGG" id="msw:MSSIT_3780"/>
<feature type="transmembrane region" description="Helical" evidence="1">
    <location>
        <begin position="467"/>
        <end position="484"/>
    </location>
</feature>
<feature type="transmembrane region" description="Helical" evidence="1">
    <location>
        <begin position="436"/>
        <end position="455"/>
    </location>
</feature>
<dbReference type="EMBL" id="CP009506">
    <property type="protein sequence ID" value="AKB30499.1"/>
    <property type="molecule type" value="Genomic_DNA"/>
</dbReference>
<dbReference type="RefSeq" id="WP_048174222.1">
    <property type="nucleotide sequence ID" value="NZ_CP009506.1"/>
</dbReference>
<feature type="transmembrane region" description="Helical" evidence="1">
    <location>
        <begin position="192"/>
        <end position="214"/>
    </location>
</feature>
<gene>
    <name evidence="2" type="ORF">MSSIT_3780</name>
</gene>
<feature type="transmembrane region" description="Helical" evidence="1">
    <location>
        <begin position="221"/>
        <end position="239"/>
    </location>
</feature>
<evidence type="ECO:0000256" key="1">
    <source>
        <dbReference type="SAM" id="Phobius"/>
    </source>
</evidence>
<evidence type="ECO:0000313" key="3">
    <source>
        <dbReference type="Proteomes" id="UP000033111"/>
    </source>
</evidence>
<dbReference type="OrthoDB" id="110868at2157"/>
<keyword evidence="1" id="KW-0472">Membrane</keyword>
<feature type="transmembrane region" description="Helical" evidence="1">
    <location>
        <begin position="413"/>
        <end position="430"/>
    </location>
</feature>
<dbReference type="Proteomes" id="UP000033111">
    <property type="component" value="Chromosome"/>
</dbReference>
<reference evidence="2 3" key="1">
    <citation type="submission" date="2014-07" db="EMBL/GenBank/DDBJ databases">
        <title>Methanogenic archaea and the global carbon cycle.</title>
        <authorList>
            <person name="Henriksen J.R."/>
            <person name="Luke J."/>
            <person name="Reinhart S."/>
            <person name="Benedict M.N."/>
            <person name="Youngblut N.D."/>
            <person name="Metcalf M.E."/>
            <person name="Whitaker R.J."/>
            <person name="Metcalf W.W."/>
        </authorList>
    </citation>
    <scope>NUCLEOTIDE SEQUENCE [LARGE SCALE GENOMIC DNA]</scope>
    <source>
        <strain evidence="2 3">T4/M</strain>
    </source>
</reference>
<feature type="transmembrane region" description="Helical" evidence="1">
    <location>
        <begin position="134"/>
        <end position="154"/>
    </location>
</feature>
<name>A0A0E3P917_9EURY</name>
<dbReference type="AlphaFoldDB" id="A0A0E3P917"/>
<keyword evidence="1" id="KW-0812">Transmembrane</keyword>
<feature type="transmembrane region" description="Helical" evidence="1">
    <location>
        <begin position="295"/>
        <end position="321"/>
    </location>
</feature>
<keyword evidence="1" id="KW-1133">Transmembrane helix</keyword>
<feature type="transmembrane region" description="Helical" evidence="1">
    <location>
        <begin position="108"/>
        <end position="127"/>
    </location>
</feature>
<protein>
    <recommendedName>
        <fullName evidence="4">Glycosyltransferase RgtA/B/C/D-like domain-containing protein</fullName>
    </recommendedName>
</protein>
<organism evidence="2 3">
    <name type="scientific">Methanosarcina siciliae T4/M</name>
    <dbReference type="NCBI Taxonomy" id="1434120"/>
    <lineage>
        <taxon>Archaea</taxon>
        <taxon>Methanobacteriati</taxon>
        <taxon>Methanobacteriota</taxon>
        <taxon>Stenosarchaea group</taxon>
        <taxon>Methanomicrobia</taxon>
        <taxon>Methanosarcinales</taxon>
        <taxon>Methanosarcinaceae</taxon>
        <taxon>Methanosarcina</taxon>
    </lineage>
</organism>